<sequence>MEFMYPKYEQHNIILQFPCLREFCLKGTIRQHVARYFCTNNFWQLPCLTYHGWLAYLLEQCKRWGKLQIGDGGDCICLAVACNPLSIYGKRNLSFVCFTFQRDENKNNPDATVNMIGVTGYGRLDFILAVTFPTNQENKIDAPTTHVLAHITEAKDVEGDAAKERISFTKFGQLFVLDITSVKNVAGRVFTRATREAGEWVIIDCSGGICRTDFRVDKHDLDNEDGWAN</sequence>
<dbReference type="EMBL" id="CP059659">
    <property type="protein sequence ID" value="QRW16639.1"/>
    <property type="molecule type" value="Genomic_DNA"/>
</dbReference>
<name>A0A8H8NMW1_9AGAM</name>
<evidence type="ECO:0000313" key="2">
    <source>
        <dbReference type="Proteomes" id="UP000650533"/>
    </source>
</evidence>
<reference evidence="1" key="1">
    <citation type="submission" date="2020-05" db="EMBL/GenBank/DDBJ databases">
        <title>Evolutionary and genomic comparisons of hybrid uninucleate and nonhybrid Rhizoctonia fungi.</title>
        <authorList>
            <person name="Li C."/>
            <person name="Chen X."/>
        </authorList>
    </citation>
    <scope>NUCLEOTIDE SEQUENCE</scope>
    <source>
        <strain evidence="1">AG-1 IA</strain>
    </source>
</reference>
<dbReference type="RefSeq" id="XP_043176876.1">
    <property type="nucleotide sequence ID" value="XM_043324457.1"/>
</dbReference>
<proteinExistence type="predicted"/>
<gene>
    <name evidence="1" type="ORF">RhiXN_04640</name>
</gene>
<organism evidence="1 2">
    <name type="scientific">Rhizoctonia solani</name>
    <dbReference type="NCBI Taxonomy" id="456999"/>
    <lineage>
        <taxon>Eukaryota</taxon>
        <taxon>Fungi</taxon>
        <taxon>Dikarya</taxon>
        <taxon>Basidiomycota</taxon>
        <taxon>Agaricomycotina</taxon>
        <taxon>Agaricomycetes</taxon>
        <taxon>Cantharellales</taxon>
        <taxon>Ceratobasidiaceae</taxon>
        <taxon>Rhizoctonia</taxon>
    </lineage>
</organism>
<dbReference type="GeneID" id="67026920"/>
<dbReference type="KEGG" id="rsx:RhiXN_04640"/>
<dbReference type="Proteomes" id="UP000650533">
    <property type="component" value="Chromosome 2"/>
</dbReference>
<protein>
    <submittedName>
        <fullName evidence="1">Uncharacterized protein</fullName>
    </submittedName>
</protein>
<accession>A0A8H8NMW1</accession>
<evidence type="ECO:0000313" key="1">
    <source>
        <dbReference type="EMBL" id="QRW16639.1"/>
    </source>
</evidence>
<dbReference type="AlphaFoldDB" id="A0A8H8NMW1"/>